<dbReference type="PANTHER" id="PTHR45856:SF25">
    <property type="entry name" value="FUNGAL LIPASE-LIKE DOMAIN-CONTAINING PROTEIN"/>
    <property type="match status" value="1"/>
</dbReference>
<keyword evidence="4" id="KW-1185">Reference proteome</keyword>
<protein>
    <recommendedName>
        <fullName evidence="2">Fungal lipase-type domain-containing protein</fullName>
    </recommendedName>
</protein>
<dbReference type="CDD" id="cd00519">
    <property type="entry name" value="Lipase_3"/>
    <property type="match status" value="1"/>
</dbReference>
<evidence type="ECO:0000313" key="4">
    <source>
        <dbReference type="Proteomes" id="UP000241769"/>
    </source>
</evidence>
<feature type="transmembrane region" description="Helical" evidence="1">
    <location>
        <begin position="544"/>
        <end position="568"/>
    </location>
</feature>
<evidence type="ECO:0000313" key="3">
    <source>
        <dbReference type="EMBL" id="PRP77468.1"/>
    </source>
</evidence>
<dbReference type="GO" id="GO:0006629">
    <property type="term" value="P:lipid metabolic process"/>
    <property type="evidence" value="ECO:0007669"/>
    <property type="project" value="InterPro"/>
</dbReference>
<dbReference type="SUPFAM" id="SSF53474">
    <property type="entry name" value="alpha/beta-Hydrolases"/>
    <property type="match status" value="1"/>
</dbReference>
<dbReference type="Pfam" id="PF01764">
    <property type="entry name" value="Lipase_3"/>
    <property type="match status" value="1"/>
</dbReference>
<evidence type="ECO:0000256" key="1">
    <source>
        <dbReference type="SAM" id="Phobius"/>
    </source>
</evidence>
<dbReference type="Proteomes" id="UP000241769">
    <property type="component" value="Unassembled WGS sequence"/>
</dbReference>
<proteinExistence type="predicted"/>
<dbReference type="AlphaFoldDB" id="A0A2P6N0H7"/>
<dbReference type="OrthoDB" id="426718at2759"/>
<reference evidence="3 4" key="1">
    <citation type="journal article" date="2018" name="Genome Biol. Evol.">
        <title>Multiple Roots of Fruiting Body Formation in Amoebozoa.</title>
        <authorList>
            <person name="Hillmann F."/>
            <person name="Forbes G."/>
            <person name="Novohradska S."/>
            <person name="Ferling I."/>
            <person name="Riege K."/>
            <person name="Groth M."/>
            <person name="Westermann M."/>
            <person name="Marz M."/>
            <person name="Spaller T."/>
            <person name="Winckler T."/>
            <person name="Schaap P."/>
            <person name="Glockner G."/>
        </authorList>
    </citation>
    <scope>NUCLEOTIDE SEQUENCE [LARGE SCALE GENOMIC DNA]</scope>
    <source>
        <strain evidence="3 4">Jena</strain>
    </source>
</reference>
<sequence length="579" mass="64240">MKNLIVYSPCRLSSVNPTLGQPSTDSRSALIIIFSVLLVVSSKREDTVTVTGCVCRGRRTTSPGAEGAFASATTEGITRKRRRQSPYETLLSLRALRPEFAEVPQHEVVGTIEWEDMKTKTLEYNRRKARVFTASGGKSGWSFSICNERRVHSSPPKSEAAVSVRLLAIGQPTMNVYRTIWFLVVALFLAEAATDAFGYDENLTKQLLARDRDEDMIPRLTDRQSYSTISYCMNTATVQSWTCNACYEDLYFRNQTVIGDSSTHTFAYIGSTRFGDKHAIVLAFRGSLPTDLTNIETDLEFGQHGVPHIDPSGYVHAGFWAAWSGLKDALRKELQALLSYYKESSLCNPSFPSRPEIYFTGHSLGGALATIAVADLVAEGSLDREQTPLHLITFGSPRVGNRAFVNRTQGMLSGSWRLIHNRDPVPRLPPLYTPYWKYYHIGNAVLYNYEHTEYTVCPGNDGENSTCNPFWFPGSFSDHINYLNINVGAWCDKAIPPKDVQFIQDDPLTCPLPTPNPPAYPILSLLGLYRSESSAPDGRGGHTLLTGLLGVVLVAATVSVSVGVAVYVRRRRATYEMIV</sequence>
<name>A0A2P6N0H7_9EUKA</name>
<keyword evidence="1" id="KW-0472">Membrane</keyword>
<keyword evidence="1" id="KW-1133">Transmembrane helix</keyword>
<organism evidence="3 4">
    <name type="scientific">Planoprotostelium fungivorum</name>
    <dbReference type="NCBI Taxonomy" id="1890364"/>
    <lineage>
        <taxon>Eukaryota</taxon>
        <taxon>Amoebozoa</taxon>
        <taxon>Evosea</taxon>
        <taxon>Variosea</taxon>
        <taxon>Cavosteliida</taxon>
        <taxon>Cavosteliaceae</taxon>
        <taxon>Planoprotostelium</taxon>
    </lineage>
</organism>
<dbReference type="InterPro" id="IPR002921">
    <property type="entry name" value="Fungal_lipase-type"/>
</dbReference>
<evidence type="ECO:0000259" key="2">
    <source>
        <dbReference type="Pfam" id="PF01764"/>
    </source>
</evidence>
<dbReference type="PANTHER" id="PTHR45856">
    <property type="entry name" value="ALPHA/BETA-HYDROLASES SUPERFAMILY PROTEIN"/>
    <property type="match status" value="1"/>
</dbReference>
<dbReference type="Gene3D" id="3.40.50.1820">
    <property type="entry name" value="alpha/beta hydrolase"/>
    <property type="match status" value="1"/>
</dbReference>
<keyword evidence="1" id="KW-0812">Transmembrane</keyword>
<dbReference type="InParanoid" id="A0A2P6N0H7"/>
<dbReference type="InterPro" id="IPR029058">
    <property type="entry name" value="AB_hydrolase_fold"/>
</dbReference>
<dbReference type="InterPro" id="IPR051218">
    <property type="entry name" value="Sec_MonoDiacylglyc_Lipase"/>
</dbReference>
<dbReference type="EMBL" id="MDYQ01000263">
    <property type="protein sequence ID" value="PRP77468.1"/>
    <property type="molecule type" value="Genomic_DNA"/>
</dbReference>
<accession>A0A2P6N0H7</accession>
<comment type="caution">
    <text evidence="3">The sequence shown here is derived from an EMBL/GenBank/DDBJ whole genome shotgun (WGS) entry which is preliminary data.</text>
</comment>
<feature type="domain" description="Fungal lipase-type" evidence="2">
    <location>
        <begin position="281"/>
        <end position="431"/>
    </location>
</feature>
<gene>
    <name evidence="3" type="ORF">PROFUN_14323</name>
</gene>